<evidence type="ECO:0000256" key="2">
    <source>
        <dbReference type="ARBA" id="ARBA00023239"/>
    </source>
</evidence>
<dbReference type="InterPro" id="IPR001054">
    <property type="entry name" value="A/G_cyclase"/>
</dbReference>
<dbReference type="GO" id="GO:0004383">
    <property type="term" value="F:guanylate cyclase activity"/>
    <property type="evidence" value="ECO:0007669"/>
    <property type="project" value="UniProtKB-EC"/>
</dbReference>
<reference evidence="4 5" key="1">
    <citation type="submission" date="2014-03" db="EMBL/GenBank/DDBJ databases">
        <title>Draft genome of the hookworm Oesophagostomum dentatum.</title>
        <authorList>
            <person name="Mitreva M."/>
        </authorList>
    </citation>
    <scope>NUCLEOTIDE SEQUENCE [LARGE SCALE GENOMIC DNA]</scope>
    <source>
        <strain evidence="4 5">OD-Hann</strain>
    </source>
</reference>
<dbReference type="AlphaFoldDB" id="A0A0B1SF62"/>
<evidence type="ECO:0000256" key="1">
    <source>
        <dbReference type="ARBA" id="ARBA00001436"/>
    </source>
</evidence>
<dbReference type="GO" id="GO:0008074">
    <property type="term" value="C:guanylate cyclase complex, soluble"/>
    <property type="evidence" value="ECO:0007669"/>
    <property type="project" value="TreeGrafter"/>
</dbReference>
<dbReference type="PROSITE" id="PS50125">
    <property type="entry name" value="GUANYLATE_CYCLASE_2"/>
    <property type="match status" value="1"/>
</dbReference>
<dbReference type="InterPro" id="IPR029787">
    <property type="entry name" value="Nucleotide_cyclase"/>
</dbReference>
<dbReference type="Pfam" id="PF00211">
    <property type="entry name" value="Guanylate_cyc"/>
    <property type="match status" value="1"/>
</dbReference>
<keyword evidence="2" id="KW-0456">Lyase</keyword>
<gene>
    <name evidence="4" type="ORF">OESDEN_16736</name>
</gene>
<keyword evidence="5" id="KW-1185">Reference proteome</keyword>
<dbReference type="SUPFAM" id="SSF55073">
    <property type="entry name" value="Nucleotide cyclase"/>
    <property type="match status" value="1"/>
</dbReference>
<sequence>MFTDVPDFNTINGSCKPSEVVELIANLFKRFDYLIEKFQCYKVLTLMDSYLVVSGAPNPKPEHVADMLNVALGFVFTGRKTTAPGLNLPIRVRVGISCGPVVAGVVSHEKPRYCIFGQTVNIAKMIRSYGSPGKILLTNSVRMSVIFCISYLLPGRAVLRMLSSTDNAP</sequence>
<dbReference type="CDD" id="cd07302">
    <property type="entry name" value="CHD"/>
    <property type="match status" value="1"/>
</dbReference>
<evidence type="ECO:0000313" key="4">
    <source>
        <dbReference type="EMBL" id="KHJ83564.1"/>
    </source>
</evidence>
<dbReference type="SMART" id="SM00044">
    <property type="entry name" value="CYCc"/>
    <property type="match status" value="1"/>
</dbReference>
<dbReference type="Proteomes" id="UP000053660">
    <property type="component" value="Unassembled WGS sequence"/>
</dbReference>
<dbReference type="OrthoDB" id="6127067at2759"/>
<dbReference type="Gene3D" id="3.30.70.1230">
    <property type="entry name" value="Nucleotide cyclase"/>
    <property type="match status" value="1"/>
</dbReference>
<dbReference type="PANTHER" id="PTHR45655">
    <property type="entry name" value="GUANYLATE CYCLASE SOLUBLE SUBUNIT BETA-2"/>
    <property type="match status" value="1"/>
</dbReference>
<organism evidence="4 5">
    <name type="scientific">Oesophagostomum dentatum</name>
    <name type="common">Nodular worm</name>
    <dbReference type="NCBI Taxonomy" id="61180"/>
    <lineage>
        <taxon>Eukaryota</taxon>
        <taxon>Metazoa</taxon>
        <taxon>Ecdysozoa</taxon>
        <taxon>Nematoda</taxon>
        <taxon>Chromadorea</taxon>
        <taxon>Rhabditida</taxon>
        <taxon>Rhabditina</taxon>
        <taxon>Rhabditomorpha</taxon>
        <taxon>Strongyloidea</taxon>
        <taxon>Strongylidae</taxon>
        <taxon>Oesophagostomum</taxon>
    </lineage>
</organism>
<accession>A0A0B1SF62</accession>
<feature type="domain" description="Guanylate cyclase" evidence="3">
    <location>
        <begin position="1"/>
        <end position="127"/>
    </location>
</feature>
<evidence type="ECO:0000313" key="5">
    <source>
        <dbReference type="Proteomes" id="UP000053660"/>
    </source>
</evidence>
<comment type="catalytic activity">
    <reaction evidence="1">
        <text>GTP = 3',5'-cyclic GMP + diphosphate</text>
        <dbReference type="Rhea" id="RHEA:13665"/>
        <dbReference type="ChEBI" id="CHEBI:33019"/>
        <dbReference type="ChEBI" id="CHEBI:37565"/>
        <dbReference type="ChEBI" id="CHEBI:57746"/>
        <dbReference type="EC" id="4.6.1.2"/>
    </reaction>
</comment>
<dbReference type="GO" id="GO:0019934">
    <property type="term" value="P:cGMP-mediated signaling"/>
    <property type="evidence" value="ECO:0007669"/>
    <property type="project" value="TreeGrafter"/>
</dbReference>
<evidence type="ECO:0000259" key="3">
    <source>
        <dbReference type="PROSITE" id="PS50125"/>
    </source>
</evidence>
<proteinExistence type="predicted"/>
<name>A0A0B1SF62_OESDE</name>
<dbReference type="GO" id="GO:0070482">
    <property type="term" value="P:response to oxygen levels"/>
    <property type="evidence" value="ECO:0007669"/>
    <property type="project" value="TreeGrafter"/>
</dbReference>
<dbReference type="PANTHER" id="PTHR45655:SF1">
    <property type="entry name" value="SOLUBLE GUANYLATE CYCLASE GCY-37"/>
    <property type="match status" value="1"/>
</dbReference>
<protein>
    <submittedName>
        <fullName evidence="4">Adenylate/guanylate cyclase catalytic domain protein</fullName>
    </submittedName>
</protein>
<dbReference type="EMBL" id="KN572853">
    <property type="protein sequence ID" value="KHJ83564.1"/>
    <property type="molecule type" value="Genomic_DNA"/>
</dbReference>